<evidence type="ECO:0000256" key="8">
    <source>
        <dbReference type="SAM" id="MobiDB-lite"/>
    </source>
</evidence>
<keyword evidence="2" id="KW-0134">Cell wall</keyword>
<feature type="non-terminal residue" evidence="9">
    <location>
        <position position="262"/>
    </location>
</feature>
<dbReference type="FunFam" id="1.20.1280.140:FF:000001">
    <property type="entry name" value="Cell wall serine-threonine-rich galactomannoprotein Mp1"/>
    <property type="match status" value="1"/>
</dbReference>
<evidence type="ECO:0000313" key="9">
    <source>
        <dbReference type="EMBL" id="KAF1991887.1"/>
    </source>
</evidence>
<comment type="similarity">
    <text evidence="6">Belongs to the cell wall mannoprotein 1 family.</text>
</comment>
<dbReference type="OrthoDB" id="2422134at2759"/>
<dbReference type="GO" id="GO:0008289">
    <property type="term" value="F:lipid binding"/>
    <property type="evidence" value="ECO:0007669"/>
    <property type="project" value="UniProtKB-KW"/>
</dbReference>
<evidence type="ECO:0000256" key="6">
    <source>
        <dbReference type="ARBA" id="ARBA00060953"/>
    </source>
</evidence>
<evidence type="ECO:0000256" key="5">
    <source>
        <dbReference type="ARBA" id="ARBA00023121"/>
    </source>
</evidence>
<accession>A0A6G1HFP4</accession>
<protein>
    <recommendedName>
        <fullName evidence="7">Cell wall mannoprotein 1</fullName>
    </recommendedName>
</protein>
<evidence type="ECO:0000313" key="10">
    <source>
        <dbReference type="Proteomes" id="UP000800041"/>
    </source>
</evidence>
<evidence type="ECO:0000256" key="3">
    <source>
        <dbReference type="ARBA" id="ARBA00022525"/>
    </source>
</evidence>
<dbReference type="Gene3D" id="1.20.1280.140">
    <property type="match status" value="1"/>
</dbReference>
<keyword evidence="3" id="KW-0964">Secreted</keyword>
<dbReference type="Pfam" id="PF12296">
    <property type="entry name" value="HsbA"/>
    <property type="match status" value="1"/>
</dbReference>
<feature type="compositionally biased region" description="Low complexity" evidence="8">
    <location>
        <begin position="175"/>
        <end position="199"/>
    </location>
</feature>
<organism evidence="9 10">
    <name type="scientific">Aulographum hederae CBS 113979</name>
    <dbReference type="NCBI Taxonomy" id="1176131"/>
    <lineage>
        <taxon>Eukaryota</taxon>
        <taxon>Fungi</taxon>
        <taxon>Dikarya</taxon>
        <taxon>Ascomycota</taxon>
        <taxon>Pezizomycotina</taxon>
        <taxon>Dothideomycetes</taxon>
        <taxon>Pleosporomycetidae</taxon>
        <taxon>Aulographales</taxon>
        <taxon>Aulographaceae</taxon>
    </lineage>
</organism>
<proteinExistence type="inferred from homology"/>
<dbReference type="PANTHER" id="PTHR38123">
    <property type="entry name" value="CELL WALL SERINE-THREONINE-RICH GALACTOMANNOPROTEIN MP1 (AFU_ORTHOLOGUE AFUA_4G03240)"/>
    <property type="match status" value="1"/>
</dbReference>
<reference evidence="9" key="1">
    <citation type="journal article" date="2020" name="Stud. Mycol.">
        <title>101 Dothideomycetes genomes: a test case for predicting lifestyles and emergence of pathogens.</title>
        <authorList>
            <person name="Haridas S."/>
            <person name="Albert R."/>
            <person name="Binder M."/>
            <person name="Bloem J."/>
            <person name="Labutti K."/>
            <person name="Salamov A."/>
            <person name="Andreopoulos B."/>
            <person name="Baker S."/>
            <person name="Barry K."/>
            <person name="Bills G."/>
            <person name="Bluhm B."/>
            <person name="Cannon C."/>
            <person name="Castanera R."/>
            <person name="Culley D."/>
            <person name="Daum C."/>
            <person name="Ezra D."/>
            <person name="Gonzalez J."/>
            <person name="Henrissat B."/>
            <person name="Kuo A."/>
            <person name="Liang C."/>
            <person name="Lipzen A."/>
            <person name="Lutzoni F."/>
            <person name="Magnuson J."/>
            <person name="Mondo S."/>
            <person name="Nolan M."/>
            <person name="Ohm R."/>
            <person name="Pangilinan J."/>
            <person name="Park H.-J."/>
            <person name="Ramirez L."/>
            <person name="Alfaro M."/>
            <person name="Sun H."/>
            <person name="Tritt A."/>
            <person name="Yoshinaga Y."/>
            <person name="Zwiers L.-H."/>
            <person name="Turgeon B."/>
            <person name="Goodwin S."/>
            <person name="Spatafora J."/>
            <person name="Crous P."/>
            <person name="Grigoriev I."/>
        </authorList>
    </citation>
    <scope>NUCLEOTIDE SEQUENCE</scope>
    <source>
        <strain evidence="9">CBS 113979</strain>
    </source>
</reference>
<feature type="region of interest" description="Disordered" evidence="8">
    <location>
        <begin position="173"/>
        <end position="199"/>
    </location>
</feature>
<keyword evidence="5" id="KW-0446">Lipid-binding</keyword>
<keyword evidence="4" id="KW-0732">Signal</keyword>
<name>A0A6G1HFP4_9PEZI</name>
<dbReference type="Proteomes" id="UP000800041">
    <property type="component" value="Unassembled WGS sequence"/>
</dbReference>
<keyword evidence="10" id="KW-1185">Reference proteome</keyword>
<sequence length="262" mass="25575">LLSLALSAVAEPTPVKRSVTLVERDLATITGVLGTVSQDTTALGSAVNAGDIEQMTSAATKLLNDIRSGTQTVSGTGSVDITGALSIQGAVSTLQTDVEGVVSSLKSKKAQFDSQGVSGTILKQLQDQKSAADNLAQAISSKVPPALATVATTLSAGISNALQDGITAYEGSTDSAPSSSALAPSSSAPAPSVSAAPSSSVAATSSHDMASMSSSMSMATSSLVAVPTPASNGTDTPAQFTGAAKANAVGSFGALAVFAAAL</sequence>
<evidence type="ECO:0000256" key="4">
    <source>
        <dbReference type="ARBA" id="ARBA00022729"/>
    </source>
</evidence>
<dbReference type="GO" id="GO:0009277">
    <property type="term" value="C:fungal-type cell wall"/>
    <property type="evidence" value="ECO:0007669"/>
    <property type="project" value="UniProtKB-ARBA"/>
</dbReference>
<evidence type="ECO:0000256" key="2">
    <source>
        <dbReference type="ARBA" id="ARBA00022512"/>
    </source>
</evidence>
<dbReference type="GO" id="GO:0005576">
    <property type="term" value="C:extracellular region"/>
    <property type="evidence" value="ECO:0007669"/>
    <property type="project" value="TreeGrafter"/>
</dbReference>
<comment type="subcellular location">
    <subcellularLocation>
        <location evidence="1">Secreted</location>
        <location evidence="1">Cell wall</location>
    </subcellularLocation>
</comment>
<dbReference type="EMBL" id="ML977138">
    <property type="protein sequence ID" value="KAF1991887.1"/>
    <property type="molecule type" value="Genomic_DNA"/>
</dbReference>
<gene>
    <name evidence="9" type="ORF">K402DRAFT_309000</name>
</gene>
<evidence type="ECO:0000256" key="7">
    <source>
        <dbReference type="ARBA" id="ARBA00071527"/>
    </source>
</evidence>
<dbReference type="PANTHER" id="PTHR38123:SF6">
    <property type="entry name" value="CELL WALL SERINE-THREONINE-RICH GALACTOMANNOPROTEIN MP1 (AFU_ORTHOLOGUE AFUA_4G03240)"/>
    <property type="match status" value="1"/>
</dbReference>
<feature type="non-terminal residue" evidence="9">
    <location>
        <position position="1"/>
    </location>
</feature>
<evidence type="ECO:0000256" key="1">
    <source>
        <dbReference type="ARBA" id="ARBA00004191"/>
    </source>
</evidence>
<dbReference type="AlphaFoldDB" id="A0A6G1HFP4"/>
<dbReference type="InterPro" id="IPR021054">
    <property type="entry name" value="Cell_wall_mannoprotein_1"/>
</dbReference>